<evidence type="ECO:0000256" key="10">
    <source>
        <dbReference type="SAM" id="Phobius"/>
    </source>
</evidence>
<dbReference type="InterPro" id="IPR051327">
    <property type="entry name" value="MATE_MepA_subfamily"/>
</dbReference>
<evidence type="ECO:0000313" key="11">
    <source>
        <dbReference type="EMBL" id="RZT02199.1"/>
    </source>
</evidence>
<feature type="transmembrane region" description="Helical" evidence="10">
    <location>
        <begin position="283"/>
        <end position="303"/>
    </location>
</feature>
<feature type="transmembrane region" description="Helical" evidence="10">
    <location>
        <begin position="254"/>
        <end position="277"/>
    </location>
</feature>
<accession>A0A4Q7PMP6</accession>
<dbReference type="OrthoDB" id="9808954at2"/>
<evidence type="ECO:0000256" key="1">
    <source>
        <dbReference type="ARBA" id="ARBA00004651"/>
    </source>
</evidence>
<reference evidence="11 12" key="1">
    <citation type="submission" date="2019-02" db="EMBL/GenBank/DDBJ databases">
        <title>Genomic Encyclopedia of Type Strains, Phase IV (KMG-IV): sequencing the most valuable type-strain genomes for metagenomic binning, comparative biology and taxonomic classification.</title>
        <authorList>
            <person name="Goeker M."/>
        </authorList>
    </citation>
    <scope>NUCLEOTIDE SEQUENCE [LARGE SCALE GENOMIC DNA]</scope>
    <source>
        <strain evidence="11 12">DSM 29486</strain>
    </source>
</reference>
<dbReference type="AlphaFoldDB" id="A0A4Q7PMP6"/>
<feature type="transmembrane region" description="Helical" evidence="10">
    <location>
        <begin position="93"/>
        <end position="115"/>
    </location>
</feature>
<evidence type="ECO:0000256" key="5">
    <source>
        <dbReference type="ARBA" id="ARBA00022475"/>
    </source>
</evidence>
<feature type="transmembrane region" description="Helical" evidence="10">
    <location>
        <begin position="190"/>
        <end position="213"/>
    </location>
</feature>
<evidence type="ECO:0000256" key="8">
    <source>
        <dbReference type="ARBA" id="ARBA00023136"/>
    </source>
</evidence>
<feature type="transmembrane region" description="Helical" evidence="10">
    <location>
        <begin position="47"/>
        <end position="72"/>
    </location>
</feature>
<dbReference type="InterPro" id="IPR045070">
    <property type="entry name" value="MATE_MepA-like"/>
</dbReference>
<dbReference type="CDD" id="cd13143">
    <property type="entry name" value="MATE_MepA_like"/>
    <property type="match status" value="1"/>
</dbReference>
<dbReference type="PANTHER" id="PTHR43823">
    <property type="entry name" value="SPORULATION PROTEIN YKVU"/>
    <property type="match status" value="1"/>
</dbReference>
<feature type="transmembrane region" description="Helical" evidence="10">
    <location>
        <begin position="164"/>
        <end position="184"/>
    </location>
</feature>
<organism evidence="11 12">
    <name type="scientific">Cuneatibacter caecimuris</name>
    <dbReference type="NCBI Taxonomy" id="1796618"/>
    <lineage>
        <taxon>Bacteria</taxon>
        <taxon>Bacillati</taxon>
        <taxon>Bacillota</taxon>
        <taxon>Clostridia</taxon>
        <taxon>Lachnospirales</taxon>
        <taxon>Lachnospiraceae</taxon>
        <taxon>Cuneatibacter</taxon>
    </lineage>
</organism>
<keyword evidence="8 10" id="KW-0472">Membrane</keyword>
<dbReference type="InterPro" id="IPR002528">
    <property type="entry name" value="MATE_fam"/>
</dbReference>
<sequence>MNKNPLAKDFKIGSLLKFALPTIIMMLFMGFYTIIDIVFVSRFVNTNALSAINIVCPVINLIVGLSTMAATGGSAIVARKMGSGESERAKQDFSFLFLFTLLLGVIISVLGTVFIDTIIYALGADDVLYPYCKDYLKIILLFAPASMLQVLFQNLFVTAGKPALGLIFSVLAGVMNIVFDYIFMVPLDMGITGAGLGTGIGYMIPAAAGLIIFSKKTGTLTFVKPVIDFKMLCESCLNGSSEMVSQISTAVTTFFFNLTMMKLSGINGVASITIMIYTQFLLTTLFIGFSLGVAPVISFNFGAKNCYRLKKIYKICVSFILISSLLIFALSLLGANNLVQLFTGRNEEVYEITKRGFLIFAFSFLFSGFNIFSSAIFTALSNGKISALISFLRTFGFIMPGLMILPNFIGTAGVWLAVPLAEVLTLCVSLYMNCRLWVSWK</sequence>
<evidence type="ECO:0000256" key="3">
    <source>
        <dbReference type="ARBA" id="ARBA00022106"/>
    </source>
</evidence>
<proteinExistence type="inferred from homology"/>
<evidence type="ECO:0000256" key="2">
    <source>
        <dbReference type="ARBA" id="ARBA00008417"/>
    </source>
</evidence>
<dbReference type="Proteomes" id="UP000292927">
    <property type="component" value="Unassembled WGS sequence"/>
</dbReference>
<dbReference type="RefSeq" id="WP_130432361.1">
    <property type="nucleotide sequence ID" value="NZ_SGXF01000001.1"/>
</dbReference>
<protein>
    <recommendedName>
        <fullName evidence="3">Multidrug export protein MepA</fullName>
    </recommendedName>
</protein>
<feature type="transmembrane region" description="Helical" evidence="10">
    <location>
        <begin position="315"/>
        <end position="336"/>
    </location>
</feature>
<keyword evidence="6 10" id="KW-0812">Transmembrane</keyword>
<dbReference type="PANTHER" id="PTHR43823:SF3">
    <property type="entry name" value="MULTIDRUG EXPORT PROTEIN MEPA"/>
    <property type="match status" value="1"/>
</dbReference>
<comment type="similarity">
    <text evidence="2">Belongs to the multi antimicrobial extrusion (MATE) (TC 2.A.66.1) family. MepA subfamily.</text>
</comment>
<dbReference type="GO" id="GO:0005886">
    <property type="term" value="C:plasma membrane"/>
    <property type="evidence" value="ECO:0007669"/>
    <property type="project" value="UniProtKB-SubCell"/>
</dbReference>
<feature type="transmembrane region" description="Helical" evidence="10">
    <location>
        <begin position="356"/>
        <end position="380"/>
    </location>
</feature>
<feature type="transmembrane region" description="Helical" evidence="10">
    <location>
        <begin position="412"/>
        <end position="432"/>
    </location>
</feature>
<feature type="transmembrane region" description="Helical" evidence="10">
    <location>
        <begin position="135"/>
        <end position="152"/>
    </location>
</feature>
<dbReference type="EMBL" id="SGXF01000001">
    <property type="protein sequence ID" value="RZT02199.1"/>
    <property type="molecule type" value="Genomic_DNA"/>
</dbReference>
<dbReference type="Pfam" id="PF01554">
    <property type="entry name" value="MatE"/>
    <property type="match status" value="2"/>
</dbReference>
<evidence type="ECO:0000313" key="12">
    <source>
        <dbReference type="Proteomes" id="UP000292927"/>
    </source>
</evidence>
<dbReference type="GO" id="GO:0042910">
    <property type="term" value="F:xenobiotic transmembrane transporter activity"/>
    <property type="evidence" value="ECO:0007669"/>
    <property type="project" value="InterPro"/>
</dbReference>
<keyword evidence="5" id="KW-1003">Cell membrane</keyword>
<feature type="transmembrane region" description="Helical" evidence="10">
    <location>
        <begin position="387"/>
        <end position="406"/>
    </location>
</feature>
<dbReference type="NCBIfam" id="TIGR00797">
    <property type="entry name" value="matE"/>
    <property type="match status" value="1"/>
</dbReference>
<comment type="subcellular location">
    <subcellularLocation>
        <location evidence="1">Cell membrane</location>
        <topology evidence="1">Multi-pass membrane protein</topology>
    </subcellularLocation>
</comment>
<gene>
    <name evidence="11" type="ORF">EV209_0308</name>
</gene>
<keyword evidence="9" id="KW-0046">Antibiotic resistance</keyword>
<dbReference type="PIRSF" id="PIRSF006603">
    <property type="entry name" value="DinF"/>
    <property type="match status" value="1"/>
</dbReference>
<keyword evidence="4" id="KW-0813">Transport</keyword>
<dbReference type="GO" id="GO:0015297">
    <property type="term" value="F:antiporter activity"/>
    <property type="evidence" value="ECO:0007669"/>
    <property type="project" value="InterPro"/>
</dbReference>
<name>A0A4Q7PMP6_9FIRM</name>
<evidence type="ECO:0000256" key="4">
    <source>
        <dbReference type="ARBA" id="ARBA00022448"/>
    </source>
</evidence>
<dbReference type="GO" id="GO:0046677">
    <property type="term" value="P:response to antibiotic"/>
    <property type="evidence" value="ECO:0007669"/>
    <property type="project" value="UniProtKB-KW"/>
</dbReference>
<keyword evidence="7 10" id="KW-1133">Transmembrane helix</keyword>
<feature type="transmembrane region" description="Helical" evidence="10">
    <location>
        <begin position="12"/>
        <end position="35"/>
    </location>
</feature>
<evidence type="ECO:0000256" key="9">
    <source>
        <dbReference type="ARBA" id="ARBA00023251"/>
    </source>
</evidence>
<evidence type="ECO:0000256" key="6">
    <source>
        <dbReference type="ARBA" id="ARBA00022692"/>
    </source>
</evidence>
<comment type="caution">
    <text evidence="11">The sequence shown here is derived from an EMBL/GenBank/DDBJ whole genome shotgun (WGS) entry which is preliminary data.</text>
</comment>
<keyword evidence="12" id="KW-1185">Reference proteome</keyword>
<evidence type="ECO:0000256" key="7">
    <source>
        <dbReference type="ARBA" id="ARBA00022989"/>
    </source>
</evidence>
<dbReference type="InterPro" id="IPR048279">
    <property type="entry name" value="MdtK-like"/>
</dbReference>